<evidence type="ECO:0000313" key="1">
    <source>
        <dbReference type="EMBL" id="KAK3727681.1"/>
    </source>
</evidence>
<evidence type="ECO:0000313" key="2">
    <source>
        <dbReference type="Proteomes" id="UP001283361"/>
    </source>
</evidence>
<sequence>MCSWMQLVEPCAGSYRRHDIQTKSKTYLAGAVREHTHGDGLVGSHALDLSVAAPQGKTVAYKATQVTGIYPETAADTPRWGRILEALHLLFRSDFGRDNEILNLEMNELFPLKECRIFHDWYKVLLIVFMTERDFEVSLYAAFGRTLTPTGQSDEMKRPSHFREICRHVSLSRVSICIIDLNCYSKC</sequence>
<reference evidence="1" key="1">
    <citation type="journal article" date="2023" name="G3 (Bethesda)">
        <title>A reference genome for the long-term kleptoplast-retaining sea slug Elysia crispata morphotype clarki.</title>
        <authorList>
            <person name="Eastman K.E."/>
            <person name="Pendleton A.L."/>
            <person name="Shaikh M.A."/>
            <person name="Suttiyut T."/>
            <person name="Ogas R."/>
            <person name="Tomko P."/>
            <person name="Gavelis G."/>
            <person name="Widhalm J.R."/>
            <person name="Wisecaver J.H."/>
        </authorList>
    </citation>
    <scope>NUCLEOTIDE SEQUENCE</scope>
    <source>
        <strain evidence="1">ECLA1</strain>
    </source>
</reference>
<accession>A0AAE1CQA1</accession>
<keyword evidence="2" id="KW-1185">Reference proteome</keyword>
<protein>
    <submittedName>
        <fullName evidence="1">Uncharacterized protein</fullName>
    </submittedName>
</protein>
<comment type="caution">
    <text evidence="1">The sequence shown here is derived from an EMBL/GenBank/DDBJ whole genome shotgun (WGS) entry which is preliminary data.</text>
</comment>
<name>A0AAE1CQA1_9GAST</name>
<dbReference type="Proteomes" id="UP001283361">
    <property type="component" value="Unassembled WGS sequence"/>
</dbReference>
<organism evidence="1 2">
    <name type="scientific">Elysia crispata</name>
    <name type="common">lettuce slug</name>
    <dbReference type="NCBI Taxonomy" id="231223"/>
    <lineage>
        <taxon>Eukaryota</taxon>
        <taxon>Metazoa</taxon>
        <taxon>Spiralia</taxon>
        <taxon>Lophotrochozoa</taxon>
        <taxon>Mollusca</taxon>
        <taxon>Gastropoda</taxon>
        <taxon>Heterobranchia</taxon>
        <taxon>Euthyneura</taxon>
        <taxon>Panpulmonata</taxon>
        <taxon>Sacoglossa</taxon>
        <taxon>Placobranchoidea</taxon>
        <taxon>Plakobranchidae</taxon>
        <taxon>Elysia</taxon>
    </lineage>
</organism>
<proteinExistence type="predicted"/>
<dbReference type="AlphaFoldDB" id="A0AAE1CQA1"/>
<dbReference type="EMBL" id="JAWDGP010007236">
    <property type="protein sequence ID" value="KAK3727681.1"/>
    <property type="molecule type" value="Genomic_DNA"/>
</dbReference>
<gene>
    <name evidence="1" type="ORF">RRG08_032640</name>
</gene>